<dbReference type="EMBL" id="CM020618">
    <property type="protein sequence ID" value="KAK1858597.1"/>
    <property type="molecule type" value="Genomic_DNA"/>
</dbReference>
<proteinExistence type="predicted"/>
<keyword evidence="2" id="KW-1185">Reference proteome</keyword>
<reference evidence="1" key="1">
    <citation type="submission" date="2019-11" db="EMBL/GenBank/DDBJ databases">
        <title>Nori genome reveals adaptations in red seaweeds to the harsh intertidal environment.</title>
        <authorList>
            <person name="Wang D."/>
            <person name="Mao Y."/>
        </authorList>
    </citation>
    <scope>NUCLEOTIDE SEQUENCE</scope>
    <source>
        <tissue evidence="1">Gametophyte</tissue>
    </source>
</reference>
<gene>
    <name evidence="1" type="ORF">I4F81_001198</name>
</gene>
<protein>
    <submittedName>
        <fullName evidence="1">Uncharacterized protein</fullName>
    </submittedName>
</protein>
<sequence length="400" mass="43180">MRIVRRDIDKSGEGTLKLLPESAEDLWHAYHLVLPGDFVRASTFRKVQHETATGSSSSERVRLSLTLEVSSVAFDATSAAMRVTGRVIVANAAVKVGAFHTAELDVHRAFTLGKKHWDALAMERVALSTDAAADADAAAVVMHDGLAHVCLLSRSMTLVRARVETPIPRKGKNALYNRDTALTKFYAALLRALLQHVDWGAIKVVLLASPGFTKDSFWAYAMEEAARSSLRPLLENRAKVLLLHCSSGYKHALTELLADPAVTARLADTAAVAEARALDDFFAMLSSDPARAVYGPRAVMTAAELGAVDALLVTDELFRSAVVATRRRYVALVEEVKAVGGRVHIFSTLHPTGERLRDMTGLAAVLRYPLPDVDDEEEEEESEVESGAESGPEGGAGAGR</sequence>
<name>A0ACC3BM74_PYRYE</name>
<evidence type="ECO:0000313" key="1">
    <source>
        <dbReference type="EMBL" id="KAK1858597.1"/>
    </source>
</evidence>
<evidence type="ECO:0000313" key="2">
    <source>
        <dbReference type="Proteomes" id="UP000798662"/>
    </source>
</evidence>
<organism evidence="1 2">
    <name type="scientific">Pyropia yezoensis</name>
    <name type="common">Susabi-nori</name>
    <name type="synonym">Porphyra yezoensis</name>
    <dbReference type="NCBI Taxonomy" id="2788"/>
    <lineage>
        <taxon>Eukaryota</taxon>
        <taxon>Rhodophyta</taxon>
        <taxon>Bangiophyceae</taxon>
        <taxon>Bangiales</taxon>
        <taxon>Bangiaceae</taxon>
        <taxon>Pyropia</taxon>
    </lineage>
</organism>
<comment type="caution">
    <text evidence="1">The sequence shown here is derived from an EMBL/GenBank/DDBJ whole genome shotgun (WGS) entry which is preliminary data.</text>
</comment>
<dbReference type="Proteomes" id="UP000798662">
    <property type="component" value="Chromosome 1"/>
</dbReference>
<accession>A0ACC3BM74</accession>